<keyword evidence="8 13" id="KW-0862">Zinc</keyword>
<evidence type="ECO:0000256" key="5">
    <source>
        <dbReference type="ARBA" id="ARBA00022598"/>
    </source>
</evidence>
<evidence type="ECO:0000256" key="9">
    <source>
        <dbReference type="ARBA" id="ARBA00022840"/>
    </source>
</evidence>
<dbReference type="PATRIC" id="fig|1123500.6.peg.716"/>
<comment type="subcellular location">
    <subcellularLocation>
        <location evidence="1 13">Cytoplasm</location>
    </subcellularLocation>
</comment>
<comment type="cofactor">
    <cofactor evidence="13">
        <name>Zn(2+)</name>
        <dbReference type="ChEBI" id="CHEBI:29105"/>
    </cofactor>
    <text evidence="13">Binds 1 zinc ion per subunit.</text>
</comment>
<comment type="catalytic activity">
    <reaction evidence="12 13">
        <text>tRNA(Cys) + L-cysteine + ATP = L-cysteinyl-tRNA(Cys) + AMP + diphosphate</text>
        <dbReference type="Rhea" id="RHEA:17773"/>
        <dbReference type="Rhea" id="RHEA-COMP:9661"/>
        <dbReference type="Rhea" id="RHEA-COMP:9679"/>
        <dbReference type="ChEBI" id="CHEBI:30616"/>
        <dbReference type="ChEBI" id="CHEBI:33019"/>
        <dbReference type="ChEBI" id="CHEBI:35235"/>
        <dbReference type="ChEBI" id="CHEBI:78442"/>
        <dbReference type="ChEBI" id="CHEBI:78517"/>
        <dbReference type="ChEBI" id="CHEBI:456215"/>
        <dbReference type="EC" id="6.1.1.16"/>
    </reaction>
</comment>
<dbReference type="EC" id="6.1.1.16" evidence="13"/>
<evidence type="ECO:0000256" key="1">
    <source>
        <dbReference type="ARBA" id="ARBA00004496"/>
    </source>
</evidence>
<dbReference type="EMBL" id="JQAX01000002">
    <property type="protein sequence ID" value="KRN32361.1"/>
    <property type="molecule type" value="Genomic_DNA"/>
</dbReference>
<dbReference type="GO" id="GO:0005524">
    <property type="term" value="F:ATP binding"/>
    <property type="evidence" value="ECO:0007669"/>
    <property type="project" value="UniProtKB-UniRule"/>
</dbReference>
<evidence type="ECO:0000313" key="15">
    <source>
        <dbReference type="EMBL" id="KRN32361.1"/>
    </source>
</evidence>
<keyword evidence="10 13" id="KW-0648">Protein biosynthesis</keyword>
<feature type="binding site" evidence="13">
    <location>
        <position position="213"/>
    </location>
    <ligand>
        <name>Zn(2+)</name>
        <dbReference type="ChEBI" id="CHEBI:29105"/>
    </ligand>
</feature>
<keyword evidence="6 13" id="KW-0479">Metal-binding</keyword>
<dbReference type="GO" id="GO:0005829">
    <property type="term" value="C:cytosol"/>
    <property type="evidence" value="ECO:0007669"/>
    <property type="project" value="TreeGrafter"/>
</dbReference>
<keyword evidence="4 13" id="KW-0963">Cytoplasm</keyword>
<keyword evidence="16" id="KW-1185">Reference proteome</keyword>
<dbReference type="RefSeq" id="WP_022791494.1">
    <property type="nucleotide sequence ID" value="NZ_ATUU01000002.1"/>
</dbReference>
<keyword evidence="9 13" id="KW-0067">ATP-binding</keyword>
<dbReference type="SUPFAM" id="SSF52374">
    <property type="entry name" value="Nucleotidylyl transferase"/>
    <property type="match status" value="1"/>
</dbReference>
<dbReference type="Pfam" id="PF01406">
    <property type="entry name" value="tRNA-synt_1e"/>
    <property type="match status" value="1"/>
</dbReference>
<dbReference type="GO" id="GO:0004817">
    <property type="term" value="F:cysteine-tRNA ligase activity"/>
    <property type="evidence" value="ECO:0007669"/>
    <property type="project" value="UniProtKB-UniRule"/>
</dbReference>
<dbReference type="Pfam" id="PF09190">
    <property type="entry name" value="DALR_2"/>
    <property type="match status" value="1"/>
</dbReference>
<dbReference type="InParanoid" id="A0A0R2FVB1"/>
<dbReference type="InterPro" id="IPR009080">
    <property type="entry name" value="tRNAsynth_Ia_anticodon-bd"/>
</dbReference>
<dbReference type="HAMAP" id="MF_00041">
    <property type="entry name" value="Cys_tRNA_synth"/>
    <property type="match status" value="1"/>
</dbReference>
<keyword evidence="11 13" id="KW-0030">Aminoacyl-tRNA synthetase</keyword>
<keyword evidence="5 13" id="KW-0436">Ligase</keyword>
<evidence type="ECO:0000256" key="6">
    <source>
        <dbReference type="ARBA" id="ARBA00022723"/>
    </source>
</evidence>
<dbReference type="Gene3D" id="1.20.120.1910">
    <property type="entry name" value="Cysteine-tRNA ligase, C-terminal anti-codon recognition domain"/>
    <property type="match status" value="1"/>
</dbReference>
<dbReference type="InterPro" id="IPR014729">
    <property type="entry name" value="Rossmann-like_a/b/a_fold"/>
</dbReference>
<dbReference type="SMART" id="SM00840">
    <property type="entry name" value="DALR_2"/>
    <property type="match status" value="1"/>
</dbReference>
<feature type="domain" description="Cysteinyl-tRNA synthetase class Ia DALR" evidence="14">
    <location>
        <begin position="358"/>
        <end position="417"/>
    </location>
</feature>
<dbReference type="OrthoDB" id="9815130at2"/>
<evidence type="ECO:0000256" key="3">
    <source>
        <dbReference type="ARBA" id="ARBA00011245"/>
    </source>
</evidence>
<dbReference type="AlphaFoldDB" id="A0A0R2FVB1"/>
<reference evidence="15 16" key="1">
    <citation type="journal article" date="2015" name="Genome Announc.">
        <title>Expanding the biotechnology potential of lactobacilli through comparative genomics of 213 strains and associated genera.</title>
        <authorList>
            <person name="Sun Z."/>
            <person name="Harris H.M."/>
            <person name="McCann A."/>
            <person name="Guo C."/>
            <person name="Argimon S."/>
            <person name="Zhang W."/>
            <person name="Yang X."/>
            <person name="Jeffery I.B."/>
            <person name="Cooney J.C."/>
            <person name="Kagawa T.F."/>
            <person name="Liu W."/>
            <person name="Song Y."/>
            <person name="Salvetti E."/>
            <person name="Wrobel A."/>
            <person name="Rasinkangas P."/>
            <person name="Parkhill J."/>
            <person name="Rea M.C."/>
            <person name="O'Sullivan O."/>
            <person name="Ritari J."/>
            <person name="Douillard F.P."/>
            <person name="Paul Ross R."/>
            <person name="Yang R."/>
            <person name="Briner A.E."/>
            <person name="Felis G.E."/>
            <person name="de Vos W.M."/>
            <person name="Barrangou R."/>
            <person name="Klaenhammer T.R."/>
            <person name="Caufield P.W."/>
            <person name="Cui Y."/>
            <person name="Zhang H."/>
            <person name="O'Toole P.W."/>
        </authorList>
    </citation>
    <scope>NUCLEOTIDE SEQUENCE [LARGE SCALE GENOMIC DNA]</scope>
    <source>
        <strain evidence="15 16">DSM 20190</strain>
    </source>
</reference>
<feature type="short sequence motif" description="'HIGH' region" evidence="13">
    <location>
        <begin position="30"/>
        <end position="40"/>
    </location>
</feature>
<evidence type="ECO:0000256" key="8">
    <source>
        <dbReference type="ARBA" id="ARBA00022833"/>
    </source>
</evidence>
<proteinExistence type="inferred from homology"/>
<evidence type="ECO:0000256" key="11">
    <source>
        <dbReference type="ARBA" id="ARBA00023146"/>
    </source>
</evidence>
<evidence type="ECO:0000313" key="16">
    <source>
        <dbReference type="Proteomes" id="UP000051296"/>
    </source>
</evidence>
<comment type="caution">
    <text evidence="15">The sequence shown here is derived from an EMBL/GenBank/DDBJ whole genome shotgun (WGS) entry which is preliminary data.</text>
</comment>
<feature type="binding site" evidence="13">
    <location>
        <position position="28"/>
    </location>
    <ligand>
        <name>Zn(2+)</name>
        <dbReference type="ChEBI" id="CHEBI:29105"/>
    </ligand>
</feature>
<accession>A0A0R2FVB1</accession>
<feature type="binding site" evidence="13">
    <location>
        <position position="275"/>
    </location>
    <ligand>
        <name>ATP</name>
        <dbReference type="ChEBI" id="CHEBI:30616"/>
    </ligand>
</feature>
<keyword evidence="7 13" id="KW-0547">Nucleotide-binding</keyword>
<dbReference type="GO" id="GO:0006423">
    <property type="term" value="P:cysteinyl-tRNA aminoacylation"/>
    <property type="evidence" value="ECO:0007669"/>
    <property type="project" value="UniProtKB-UniRule"/>
</dbReference>
<dbReference type="PANTHER" id="PTHR10890:SF3">
    <property type="entry name" value="CYSTEINE--TRNA LIGASE, CYTOPLASMIC"/>
    <property type="match status" value="1"/>
</dbReference>
<organism evidence="15 16">
    <name type="scientific">Weissella halotolerans DSM 20190</name>
    <dbReference type="NCBI Taxonomy" id="1123500"/>
    <lineage>
        <taxon>Bacteria</taxon>
        <taxon>Bacillati</taxon>
        <taxon>Bacillota</taxon>
        <taxon>Bacilli</taxon>
        <taxon>Lactobacillales</taxon>
        <taxon>Lactobacillaceae</taxon>
        <taxon>Weissella</taxon>
    </lineage>
</organism>
<dbReference type="PANTHER" id="PTHR10890">
    <property type="entry name" value="CYSTEINYL-TRNA SYNTHETASE"/>
    <property type="match status" value="1"/>
</dbReference>
<protein>
    <recommendedName>
        <fullName evidence="13">Cysteine--tRNA ligase</fullName>
        <ecNumber evidence="13">6.1.1.16</ecNumber>
    </recommendedName>
    <alternativeName>
        <fullName evidence="13">Cysteinyl-tRNA synthetase</fullName>
        <shortName evidence="13">CysRS</shortName>
    </alternativeName>
</protein>
<dbReference type="STRING" id="1123500.GCA_000420365_00717"/>
<evidence type="ECO:0000256" key="10">
    <source>
        <dbReference type="ARBA" id="ARBA00022917"/>
    </source>
</evidence>
<evidence type="ECO:0000256" key="2">
    <source>
        <dbReference type="ARBA" id="ARBA00005594"/>
    </source>
</evidence>
<dbReference type="SUPFAM" id="SSF47323">
    <property type="entry name" value="Anticodon-binding domain of a subclass of class I aminoacyl-tRNA synthetases"/>
    <property type="match status" value="1"/>
</dbReference>
<name>A0A0R2FVB1_9LACO</name>
<dbReference type="Gene3D" id="3.40.50.620">
    <property type="entry name" value="HUPs"/>
    <property type="match status" value="1"/>
</dbReference>
<dbReference type="InterPro" id="IPR032678">
    <property type="entry name" value="tRNA-synt_1_cat_dom"/>
</dbReference>
<evidence type="ECO:0000256" key="4">
    <source>
        <dbReference type="ARBA" id="ARBA00022490"/>
    </source>
</evidence>
<dbReference type="Proteomes" id="UP000051296">
    <property type="component" value="Unassembled WGS sequence"/>
</dbReference>
<sequence length="472" mass="53643">MMKVFNTMTLAKEDLVPLHDHTINMYVCGPTVYNYIHIGNARSAIAFDTIRRYLEYKGYVVNFVSNFTDVDDKMISTAKKEGVTVPELADRYIAAYFEDTKALNIKPATIQPRATDNIPEIIEFVQDLIDKDYAYEVEGDVYYRARKFKHYGALAHQDMAEMESNAAGRLNDAEQARKEDPMDFAVWKAQKASDEIAWSSPWGMGRPGWHIECSVMSTKYLGNHFDIHGGGIDLAFPHHTNEIAQSEARTGEPFVNEWLHNGFVTVGDAGEKMSKSLGNFTTVHDLLAELKDPMVLRFFMASTHYRRPIAYTEQNMQQAANNLTRIRTAYRNLAFRLTTSQPGRDKALDDQVRKIKDRFEAAMDDDFNVQNGLVAIFELVELANVSAQDEQVYQDSVTDLLTTLQTFMAIYGVTELGQAKLADEHIQALIDEREAARAARDFARSDAIRDQLASEHIILEDTPQGTRWHRNE</sequence>
<comment type="similarity">
    <text evidence="2 13">Belongs to the class-I aminoacyl-tRNA synthetase family.</text>
</comment>
<dbReference type="FunFam" id="3.40.50.620:FF:000009">
    <property type="entry name" value="Cysteine--tRNA ligase"/>
    <property type="match status" value="1"/>
</dbReference>
<comment type="subunit">
    <text evidence="3 13">Monomer.</text>
</comment>
<feature type="binding site" evidence="13">
    <location>
        <position position="238"/>
    </location>
    <ligand>
        <name>Zn(2+)</name>
        <dbReference type="ChEBI" id="CHEBI:29105"/>
    </ligand>
</feature>
<gene>
    <name evidence="13" type="primary">cysS</name>
    <name evidence="15" type="ORF">IV68_GL000712</name>
</gene>
<feature type="short sequence motif" description="'KMSKS' region" evidence="13">
    <location>
        <begin position="272"/>
        <end position="276"/>
    </location>
</feature>
<dbReference type="InterPro" id="IPR015273">
    <property type="entry name" value="Cys-tRNA-synt_Ia_DALR"/>
</dbReference>
<evidence type="ECO:0000259" key="14">
    <source>
        <dbReference type="SMART" id="SM00840"/>
    </source>
</evidence>
<evidence type="ECO:0000256" key="12">
    <source>
        <dbReference type="ARBA" id="ARBA00047398"/>
    </source>
</evidence>
<dbReference type="PRINTS" id="PR00983">
    <property type="entry name" value="TRNASYNTHCYS"/>
</dbReference>
<dbReference type="GO" id="GO:0008270">
    <property type="term" value="F:zinc ion binding"/>
    <property type="evidence" value="ECO:0007669"/>
    <property type="project" value="UniProtKB-UniRule"/>
</dbReference>
<dbReference type="eggNOG" id="COG0215">
    <property type="taxonomic scope" value="Bacteria"/>
</dbReference>
<dbReference type="InterPro" id="IPR015803">
    <property type="entry name" value="Cys-tRNA-ligase"/>
</dbReference>
<dbReference type="CDD" id="cd00672">
    <property type="entry name" value="CysRS_core"/>
    <property type="match status" value="1"/>
</dbReference>
<dbReference type="InterPro" id="IPR024909">
    <property type="entry name" value="Cys-tRNA/MSH_ligase"/>
</dbReference>
<evidence type="ECO:0000256" key="13">
    <source>
        <dbReference type="HAMAP-Rule" id="MF_00041"/>
    </source>
</evidence>
<dbReference type="NCBIfam" id="TIGR00435">
    <property type="entry name" value="cysS"/>
    <property type="match status" value="1"/>
</dbReference>
<dbReference type="FunCoup" id="A0A0R2FVB1">
    <property type="interactions" value="294"/>
</dbReference>
<evidence type="ECO:0000256" key="7">
    <source>
        <dbReference type="ARBA" id="ARBA00022741"/>
    </source>
</evidence>
<feature type="binding site" evidence="13">
    <location>
        <position position="242"/>
    </location>
    <ligand>
        <name>Zn(2+)</name>
        <dbReference type="ChEBI" id="CHEBI:29105"/>
    </ligand>
</feature>